<keyword evidence="2" id="KW-1185">Reference proteome</keyword>
<evidence type="ECO:0000313" key="1">
    <source>
        <dbReference type="EMBL" id="EHP70889.1"/>
    </source>
</evidence>
<dbReference type="HOGENOM" id="CLU_1773287_0_0_2"/>
<dbReference type="RefSeq" id="WP_009071811.1">
    <property type="nucleotide sequence ID" value="NZ_JH597761.1"/>
</dbReference>
<gene>
    <name evidence="1" type="ORF">MetMK1DRAFT_00013930</name>
</gene>
<name>H2C3R8_9CREN</name>
<organism evidence="1 2">
    <name type="scientific">Metallosphaera yellowstonensis MK1</name>
    <dbReference type="NCBI Taxonomy" id="671065"/>
    <lineage>
        <taxon>Archaea</taxon>
        <taxon>Thermoproteota</taxon>
        <taxon>Thermoprotei</taxon>
        <taxon>Sulfolobales</taxon>
        <taxon>Sulfolobaceae</taxon>
        <taxon>Metallosphaera</taxon>
    </lineage>
</organism>
<dbReference type="EMBL" id="JH597761">
    <property type="protein sequence ID" value="EHP70889.1"/>
    <property type="molecule type" value="Genomic_DNA"/>
</dbReference>
<proteinExistence type="predicted"/>
<dbReference type="Proteomes" id="UP000003980">
    <property type="component" value="Unassembled WGS sequence"/>
</dbReference>
<dbReference type="AlphaFoldDB" id="H2C3R8"/>
<evidence type="ECO:0000313" key="2">
    <source>
        <dbReference type="Proteomes" id="UP000003980"/>
    </source>
</evidence>
<reference evidence="1 2" key="1">
    <citation type="submission" date="2012-01" db="EMBL/GenBank/DDBJ databases">
        <title>Improved High-Quality Draft sequence of Metallosphaera yellowstonensis MK1.</title>
        <authorList>
            <consortium name="US DOE Joint Genome Institute"/>
            <person name="Lucas S."/>
            <person name="Han J."/>
            <person name="Cheng J.-F."/>
            <person name="Goodwin L."/>
            <person name="Pitluck S."/>
            <person name="Peters L."/>
            <person name="Teshima H."/>
            <person name="Detter J.C."/>
            <person name="Han C."/>
            <person name="Tapia R."/>
            <person name="Land M."/>
            <person name="Hauser L."/>
            <person name="Kyrpides N."/>
            <person name="Kozubal M."/>
            <person name="Macur R.E."/>
            <person name="Jay Z."/>
            <person name="Inskeep W."/>
            <person name="Woyke T."/>
        </authorList>
    </citation>
    <scope>NUCLEOTIDE SEQUENCE [LARGE SCALE GENOMIC DNA]</scope>
    <source>
        <strain evidence="1 2">MK1</strain>
    </source>
</reference>
<accession>H2C3R8</accession>
<protein>
    <submittedName>
        <fullName evidence="1">Uncharacterized protein</fullName>
    </submittedName>
</protein>
<sequence length="155" mass="17700">MISWLTGVRNPSWEYLRDLFQDHRGVAVYTNAEGEVEIVKVSDHPTMYGPTSVLIDPRNLGRLKVSFLKLEDMVVFPLMNQEGVNALLNFRGWRAVEYFEGDQFLGAWIGYDCEVCEERQRSHLNVDPFSPSSVNEHLRIFGLDLVGLSSQPKVP</sequence>
<dbReference type="OrthoDB" id="42831at2157"/>
<dbReference type="eggNOG" id="arCOG05907">
    <property type="taxonomic scope" value="Archaea"/>
</dbReference>